<reference evidence="1" key="2">
    <citation type="submission" date="2021-04" db="EMBL/GenBank/DDBJ databases">
        <authorList>
            <person name="Gilroy R."/>
        </authorList>
    </citation>
    <scope>NUCLEOTIDE SEQUENCE</scope>
    <source>
        <strain evidence="1">811</strain>
    </source>
</reference>
<evidence type="ECO:0000313" key="2">
    <source>
        <dbReference type="Proteomes" id="UP000824204"/>
    </source>
</evidence>
<sequence length="176" mass="19858">MSSYYYLMASLPMLRSDGELPFSYEDFLEMCRSAVSGAKYTLLKELSLSSEKGPLVGEWAKFYTALERELIRLRNRRLGRQEQADGERDDAIAAAISAAIGGKNPLEAEQALLALEFQKLDELIGLHSFDDHALLGYALKLKLLERKRVFDQKKGKAELGRILGALQKEIMLDEQE</sequence>
<proteinExistence type="predicted"/>
<dbReference type="AlphaFoldDB" id="A0A9D1V8H2"/>
<organism evidence="1 2">
    <name type="scientific">Candidatus Borkfalkia faecipullorum</name>
    <dbReference type="NCBI Taxonomy" id="2838510"/>
    <lineage>
        <taxon>Bacteria</taxon>
        <taxon>Bacillati</taxon>
        <taxon>Bacillota</taxon>
        <taxon>Clostridia</taxon>
        <taxon>Christensenellales</taxon>
        <taxon>Christensenellaceae</taxon>
        <taxon>Candidatus Borkfalkia</taxon>
    </lineage>
</organism>
<dbReference type="Pfam" id="PF10962">
    <property type="entry name" value="DUF2764"/>
    <property type="match status" value="1"/>
</dbReference>
<dbReference type="Proteomes" id="UP000824204">
    <property type="component" value="Unassembled WGS sequence"/>
</dbReference>
<dbReference type="EMBL" id="DXFX01000082">
    <property type="protein sequence ID" value="HIX08122.1"/>
    <property type="molecule type" value="Genomic_DNA"/>
</dbReference>
<protein>
    <submittedName>
        <fullName evidence="1">DUF2764 domain-containing protein</fullName>
    </submittedName>
</protein>
<accession>A0A9D1V8H2</accession>
<comment type="caution">
    <text evidence="1">The sequence shown here is derived from an EMBL/GenBank/DDBJ whole genome shotgun (WGS) entry which is preliminary data.</text>
</comment>
<reference evidence="1" key="1">
    <citation type="journal article" date="2021" name="PeerJ">
        <title>Extensive microbial diversity within the chicken gut microbiome revealed by metagenomics and culture.</title>
        <authorList>
            <person name="Gilroy R."/>
            <person name="Ravi A."/>
            <person name="Getino M."/>
            <person name="Pursley I."/>
            <person name="Horton D.L."/>
            <person name="Alikhan N.F."/>
            <person name="Baker D."/>
            <person name="Gharbi K."/>
            <person name="Hall N."/>
            <person name="Watson M."/>
            <person name="Adriaenssens E.M."/>
            <person name="Foster-Nyarko E."/>
            <person name="Jarju S."/>
            <person name="Secka A."/>
            <person name="Antonio M."/>
            <person name="Oren A."/>
            <person name="Chaudhuri R.R."/>
            <person name="La Ragione R."/>
            <person name="Hildebrand F."/>
            <person name="Pallen M.J."/>
        </authorList>
    </citation>
    <scope>NUCLEOTIDE SEQUENCE</scope>
    <source>
        <strain evidence="1">811</strain>
    </source>
</reference>
<dbReference type="InterPro" id="IPR024492">
    <property type="entry name" value="DUF2764"/>
</dbReference>
<evidence type="ECO:0000313" key="1">
    <source>
        <dbReference type="EMBL" id="HIX08122.1"/>
    </source>
</evidence>
<gene>
    <name evidence="1" type="ORF">H9741_06610</name>
</gene>
<name>A0A9D1V8H2_9FIRM</name>